<dbReference type="EMBL" id="ANHY01000030">
    <property type="protein sequence ID" value="EKV26495.1"/>
    <property type="molecule type" value="Genomic_DNA"/>
</dbReference>
<dbReference type="GO" id="GO:0009396">
    <property type="term" value="P:folic acid-containing compound biosynthetic process"/>
    <property type="evidence" value="ECO:0007669"/>
    <property type="project" value="TreeGrafter"/>
</dbReference>
<dbReference type="InterPro" id="IPR002698">
    <property type="entry name" value="FTHF_cligase"/>
</dbReference>
<evidence type="ECO:0000313" key="7">
    <source>
        <dbReference type="Proteomes" id="UP000009881"/>
    </source>
</evidence>
<organism evidence="6 7">
    <name type="scientific">Caenispirillum salinarum AK4</name>
    <dbReference type="NCBI Taxonomy" id="1238182"/>
    <lineage>
        <taxon>Bacteria</taxon>
        <taxon>Pseudomonadati</taxon>
        <taxon>Pseudomonadota</taxon>
        <taxon>Alphaproteobacteria</taxon>
        <taxon>Rhodospirillales</taxon>
        <taxon>Novispirillaceae</taxon>
        <taxon>Caenispirillum</taxon>
    </lineage>
</organism>
<dbReference type="EC" id="6.3.3.2" evidence="5"/>
<dbReference type="Gene3D" id="3.40.50.10420">
    <property type="entry name" value="NagB/RpiA/CoA transferase-like"/>
    <property type="match status" value="1"/>
</dbReference>
<name>K9GKE4_9PROT</name>
<dbReference type="GO" id="GO:0046872">
    <property type="term" value="F:metal ion binding"/>
    <property type="evidence" value="ECO:0007669"/>
    <property type="project" value="UniProtKB-KW"/>
</dbReference>
<keyword evidence="7" id="KW-1185">Reference proteome</keyword>
<dbReference type="AlphaFoldDB" id="K9GKE4"/>
<comment type="similarity">
    <text evidence="1 5">Belongs to the 5-formyltetrahydrofolate cyclo-ligase family.</text>
</comment>
<dbReference type="STRING" id="1238182.C882_2787"/>
<evidence type="ECO:0000313" key="6">
    <source>
        <dbReference type="EMBL" id="EKV26495.1"/>
    </source>
</evidence>
<dbReference type="PANTHER" id="PTHR23407:SF1">
    <property type="entry name" value="5-FORMYLTETRAHYDROFOLATE CYCLO-LIGASE"/>
    <property type="match status" value="1"/>
</dbReference>
<dbReference type="PATRIC" id="fig|1238182.3.peg.4338"/>
<reference evidence="6 7" key="1">
    <citation type="journal article" date="2013" name="Genome Announc.">
        <title>Draft Genome Sequence of an Alphaproteobacterium, Caenispirillum salinarum AK4(T), Isolated from a Solar Saltern.</title>
        <authorList>
            <person name="Khatri I."/>
            <person name="Singh A."/>
            <person name="Korpole S."/>
            <person name="Pinnaka A.K."/>
            <person name="Subramanian S."/>
        </authorList>
    </citation>
    <scope>NUCLEOTIDE SEQUENCE [LARGE SCALE GENOMIC DNA]</scope>
    <source>
        <strain evidence="6 7">AK4</strain>
    </source>
</reference>
<dbReference type="PIRSF" id="PIRSF006806">
    <property type="entry name" value="FTHF_cligase"/>
    <property type="match status" value="1"/>
</dbReference>
<dbReference type="eggNOG" id="COG0212">
    <property type="taxonomic scope" value="Bacteria"/>
</dbReference>
<dbReference type="OrthoDB" id="9801938at2"/>
<dbReference type="GO" id="GO:0030272">
    <property type="term" value="F:5-formyltetrahydrofolate cyclo-ligase activity"/>
    <property type="evidence" value="ECO:0007669"/>
    <property type="project" value="UniProtKB-EC"/>
</dbReference>
<proteinExistence type="inferred from homology"/>
<dbReference type="GO" id="GO:0005524">
    <property type="term" value="F:ATP binding"/>
    <property type="evidence" value="ECO:0007669"/>
    <property type="project" value="UniProtKB-KW"/>
</dbReference>
<dbReference type="PANTHER" id="PTHR23407">
    <property type="entry name" value="ATPASE INHIBITOR/5-FORMYLTETRAHYDROFOLATE CYCLO-LIGASE"/>
    <property type="match status" value="1"/>
</dbReference>
<dbReference type="Proteomes" id="UP000009881">
    <property type="component" value="Unassembled WGS sequence"/>
</dbReference>
<dbReference type="Pfam" id="PF01812">
    <property type="entry name" value="5-FTHF_cyc-lig"/>
    <property type="match status" value="1"/>
</dbReference>
<keyword evidence="6" id="KW-0436">Ligase</keyword>
<comment type="catalytic activity">
    <reaction evidence="5">
        <text>(6S)-5-formyl-5,6,7,8-tetrahydrofolate + ATP = (6R)-5,10-methenyltetrahydrofolate + ADP + phosphate</text>
        <dbReference type="Rhea" id="RHEA:10488"/>
        <dbReference type="ChEBI" id="CHEBI:30616"/>
        <dbReference type="ChEBI" id="CHEBI:43474"/>
        <dbReference type="ChEBI" id="CHEBI:57455"/>
        <dbReference type="ChEBI" id="CHEBI:57457"/>
        <dbReference type="ChEBI" id="CHEBI:456216"/>
        <dbReference type="EC" id="6.3.3.2"/>
    </reaction>
</comment>
<keyword evidence="5" id="KW-0460">Magnesium</keyword>
<dbReference type="GO" id="GO:0035999">
    <property type="term" value="P:tetrahydrofolate interconversion"/>
    <property type="evidence" value="ECO:0007669"/>
    <property type="project" value="TreeGrafter"/>
</dbReference>
<gene>
    <name evidence="6" type="ORF">C882_2787</name>
</gene>
<accession>K9GKE4</accession>
<sequence>MTADLAETKKRLRAECLARRPAVAEQAGRGRAALGLRDVVTGRWHIGPQSVVAGFWPMREEIDVLPLLTAVVEAGATAALPVVGARDAALTFRRWHPGMALEDGVFGTRHPGPEAGEVTPSVVLVPLVAFDRAGGRLGYGGGFYDRTLAALRVDTDILSIGVAYAGQELPQVPEESHDEPLDWIATERGIIVVNRRKEKA</sequence>
<keyword evidence="3 4" id="KW-0067">ATP-binding</keyword>
<protein>
    <recommendedName>
        <fullName evidence="5">5-formyltetrahydrofolate cyclo-ligase</fullName>
        <ecNumber evidence="5">6.3.3.2</ecNumber>
    </recommendedName>
</protein>
<evidence type="ECO:0000256" key="1">
    <source>
        <dbReference type="ARBA" id="ARBA00010638"/>
    </source>
</evidence>
<dbReference type="SUPFAM" id="SSF100950">
    <property type="entry name" value="NagB/RpiA/CoA transferase-like"/>
    <property type="match status" value="1"/>
</dbReference>
<evidence type="ECO:0000256" key="2">
    <source>
        <dbReference type="ARBA" id="ARBA00022741"/>
    </source>
</evidence>
<evidence type="ECO:0000256" key="3">
    <source>
        <dbReference type="ARBA" id="ARBA00022840"/>
    </source>
</evidence>
<keyword evidence="2 4" id="KW-0547">Nucleotide-binding</keyword>
<dbReference type="RefSeq" id="WP_009542778.1">
    <property type="nucleotide sequence ID" value="NZ_ANHY01000030.1"/>
</dbReference>
<feature type="binding site" evidence="4">
    <location>
        <position position="61"/>
    </location>
    <ligand>
        <name>substrate</name>
    </ligand>
</feature>
<dbReference type="InterPro" id="IPR024185">
    <property type="entry name" value="FTHF_cligase-like_sf"/>
</dbReference>
<keyword evidence="5" id="KW-0479">Metal-binding</keyword>
<dbReference type="InterPro" id="IPR037171">
    <property type="entry name" value="NagB/RpiA_transferase-like"/>
</dbReference>
<comment type="caution">
    <text evidence="6">The sequence shown here is derived from an EMBL/GenBank/DDBJ whole genome shotgun (WGS) entry which is preliminary data.</text>
</comment>
<feature type="binding site" evidence="4">
    <location>
        <begin position="9"/>
        <end position="13"/>
    </location>
    <ligand>
        <name>ATP</name>
        <dbReference type="ChEBI" id="CHEBI:30616"/>
    </ligand>
</feature>
<evidence type="ECO:0000256" key="4">
    <source>
        <dbReference type="PIRSR" id="PIRSR006806-1"/>
    </source>
</evidence>
<dbReference type="NCBIfam" id="TIGR02727">
    <property type="entry name" value="MTHFS_bact"/>
    <property type="match status" value="1"/>
</dbReference>
<comment type="cofactor">
    <cofactor evidence="5">
        <name>Mg(2+)</name>
        <dbReference type="ChEBI" id="CHEBI:18420"/>
    </cofactor>
</comment>
<feature type="binding site" evidence="4">
    <location>
        <begin position="136"/>
        <end position="144"/>
    </location>
    <ligand>
        <name>ATP</name>
        <dbReference type="ChEBI" id="CHEBI:30616"/>
    </ligand>
</feature>
<evidence type="ECO:0000256" key="5">
    <source>
        <dbReference type="RuleBase" id="RU361279"/>
    </source>
</evidence>